<gene>
    <name evidence="2" type="ORF">GMA6_79</name>
</gene>
<dbReference type="KEGG" id="vg:28801129"/>
<dbReference type="Pfam" id="PF13392">
    <property type="entry name" value="HNH_3"/>
    <property type="match status" value="1"/>
</dbReference>
<dbReference type="SUPFAM" id="SSF54060">
    <property type="entry name" value="His-Me finger endonucleases"/>
    <property type="match status" value="1"/>
</dbReference>
<dbReference type="InterPro" id="IPR044930">
    <property type="entry name" value="Homing_endonuclease_His-Me"/>
</dbReference>
<evidence type="ECO:0000259" key="1">
    <source>
        <dbReference type="Pfam" id="PF13392"/>
    </source>
</evidence>
<organism evidence="2 3">
    <name type="scientific">Gordonia phage GMA6</name>
    <dbReference type="NCBI Taxonomy" id="1647285"/>
    <lineage>
        <taxon>Viruses</taxon>
        <taxon>Duplodnaviria</taxon>
        <taxon>Heunggongvirae</taxon>
        <taxon>Uroviricota</taxon>
        <taxon>Caudoviricetes</taxon>
        <taxon>Bendigovirus</taxon>
        <taxon>Bendigovirus GMA6</taxon>
    </lineage>
</organism>
<dbReference type="InterPro" id="IPR003615">
    <property type="entry name" value="HNH_nuc"/>
</dbReference>
<dbReference type="EMBL" id="KR063280">
    <property type="protein sequence ID" value="AKL88360.1"/>
    <property type="molecule type" value="Genomic_DNA"/>
</dbReference>
<dbReference type="InterPro" id="IPR044925">
    <property type="entry name" value="His-Me_finger_sf"/>
</dbReference>
<evidence type="ECO:0000313" key="2">
    <source>
        <dbReference type="EMBL" id="AKL88360.1"/>
    </source>
</evidence>
<dbReference type="Gene3D" id="3.90.75.10">
    <property type="entry name" value="Homing Intron 3 (I-ppo) Encoded Endonuclease, Chain A"/>
    <property type="match status" value="1"/>
</dbReference>
<reference evidence="2 3" key="1">
    <citation type="journal article" date="2015" name="PLoS ONE">
        <title>Lysis to Kill: Evaluation of the Lytic Abilities, and Genomics of Nine Bacteriophages Infective for Gordonia spp. and Their Potential Use in Activated Sludge Foam Biocontrol.</title>
        <authorList>
            <person name="Dyson Z.A."/>
            <person name="Tucci J."/>
            <person name="Seviour R.J."/>
            <person name="Petrovski S."/>
        </authorList>
    </citation>
    <scope>NUCLEOTIDE SEQUENCE [LARGE SCALE GENOMIC DNA]</scope>
</reference>
<dbReference type="OrthoDB" id="21336at10239"/>
<feature type="domain" description="HNH nuclease" evidence="1">
    <location>
        <begin position="55"/>
        <end position="97"/>
    </location>
</feature>
<dbReference type="RefSeq" id="YP_009273561.1">
    <property type="nucleotide sequence ID" value="NC_030906.1"/>
</dbReference>
<sequence length="144" mass="17080">MATRWDKLSTWDRLLSNVNKCGPRKSHMPTRCWVWTGAVRGRYGQMKVRGRTLRVHRVAYAECKDGIPNGLHVDHLCRTTLCVRPSHLEAVTQKENNERTYERECQKGHQWTDDSTYVRSDGTRECRICRRETERRRYARRSTT</sequence>
<proteinExistence type="predicted"/>
<keyword evidence="3" id="KW-1185">Reference proteome</keyword>
<evidence type="ECO:0000313" key="3">
    <source>
        <dbReference type="Proteomes" id="UP000203886"/>
    </source>
</evidence>
<name>A0A0K0NKU8_9CAUD</name>
<accession>A0A0K0NKU8</accession>
<dbReference type="GO" id="GO:0004519">
    <property type="term" value="F:endonuclease activity"/>
    <property type="evidence" value="ECO:0007669"/>
    <property type="project" value="InterPro"/>
</dbReference>
<protein>
    <recommendedName>
        <fullName evidence="1">HNH nuclease domain-containing protein</fullName>
    </recommendedName>
</protein>
<dbReference type="GeneID" id="28801129"/>
<dbReference type="Proteomes" id="UP000203886">
    <property type="component" value="Segment"/>
</dbReference>